<dbReference type="GO" id="GO:0006508">
    <property type="term" value="P:proteolysis"/>
    <property type="evidence" value="ECO:0007669"/>
    <property type="project" value="InterPro"/>
</dbReference>
<evidence type="ECO:0000256" key="3">
    <source>
        <dbReference type="SAM" id="MobiDB-lite"/>
    </source>
</evidence>
<evidence type="ECO:0000256" key="2">
    <source>
        <dbReference type="ARBA" id="ARBA00005988"/>
    </source>
</evidence>
<feature type="compositionally biased region" description="Basic and acidic residues" evidence="3">
    <location>
        <begin position="543"/>
        <end position="558"/>
    </location>
</feature>
<dbReference type="SMART" id="SM00631">
    <property type="entry name" value="Zn_pept"/>
    <property type="match status" value="1"/>
</dbReference>
<dbReference type="OrthoDB" id="3626597at2759"/>
<proteinExistence type="inferred from homology"/>
<feature type="region of interest" description="Disordered" evidence="3">
    <location>
        <begin position="723"/>
        <end position="747"/>
    </location>
</feature>
<feature type="compositionally biased region" description="Basic residues" evidence="3">
    <location>
        <begin position="689"/>
        <end position="700"/>
    </location>
</feature>
<gene>
    <name evidence="5" type="ORF">PPROV_000804800</name>
</gene>
<keyword evidence="6" id="KW-1185">Reference proteome</keyword>
<dbReference type="Gene3D" id="3.40.630.10">
    <property type="entry name" value="Zn peptidases"/>
    <property type="match status" value="1"/>
</dbReference>
<dbReference type="Proteomes" id="UP000660262">
    <property type="component" value="Unassembled WGS sequence"/>
</dbReference>
<comment type="caution">
    <text evidence="5">The sequence shown here is derived from an EMBL/GenBank/DDBJ whole genome shotgun (WGS) entry which is preliminary data.</text>
</comment>
<dbReference type="Pfam" id="PF00246">
    <property type="entry name" value="Peptidase_M14"/>
    <property type="match status" value="1"/>
</dbReference>
<feature type="compositionally biased region" description="Polar residues" evidence="3">
    <location>
        <begin position="638"/>
        <end position="659"/>
    </location>
</feature>
<dbReference type="GO" id="GO:0005615">
    <property type="term" value="C:extracellular space"/>
    <property type="evidence" value="ECO:0007669"/>
    <property type="project" value="TreeGrafter"/>
</dbReference>
<feature type="compositionally biased region" description="Low complexity" evidence="3">
    <location>
        <begin position="598"/>
        <end position="609"/>
    </location>
</feature>
<dbReference type="InterPro" id="IPR000834">
    <property type="entry name" value="Peptidase_M14"/>
</dbReference>
<feature type="region of interest" description="Disordered" evidence="3">
    <location>
        <begin position="528"/>
        <end position="700"/>
    </location>
</feature>
<reference evidence="5" key="1">
    <citation type="submission" date="2020-10" db="EMBL/GenBank/DDBJ databases">
        <title>Unveiling of a novel bifunctional photoreceptor, Dualchrome1, isolated from a cosmopolitan green alga.</title>
        <authorList>
            <person name="Suzuki S."/>
            <person name="Kawachi M."/>
        </authorList>
    </citation>
    <scope>NUCLEOTIDE SEQUENCE</scope>
    <source>
        <strain evidence="5">NIES 2893</strain>
    </source>
</reference>
<dbReference type="SUPFAM" id="SSF53187">
    <property type="entry name" value="Zn-dependent exopeptidases"/>
    <property type="match status" value="1"/>
</dbReference>
<organism evidence="5 6">
    <name type="scientific">Pycnococcus provasolii</name>
    <dbReference type="NCBI Taxonomy" id="41880"/>
    <lineage>
        <taxon>Eukaryota</taxon>
        <taxon>Viridiplantae</taxon>
        <taxon>Chlorophyta</taxon>
        <taxon>Pseudoscourfieldiophyceae</taxon>
        <taxon>Pseudoscourfieldiales</taxon>
        <taxon>Pycnococcaceae</taxon>
        <taxon>Pycnococcus</taxon>
    </lineage>
</organism>
<evidence type="ECO:0000259" key="4">
    <source>
        <dbReference type="SMART" id="SM00631"/>
    </source>
</evidence>
<feature type="compositionally biased region" description="Basic and acidic residues" evidence="3">
    <location>
        <begin position="678"/>
        <end position="688"/>
    </location>
</feature>
<feature type="region of interest" description="Disordered" evidence="3">
    <location>
        <begin position="166"/>
        <end position="194"/>
    </location>
</feature>
<evidence type="ECO:0000256" key="1">
    <source>
        <dbReference type="ARBA" id="ARBA00001947"/>
    </source>
</evidence>
<dbReference type="GO" id="GO:0008270">
    <property type="term" value="F:zinc ion binding"/>
    <property type="evidence" value="ECO:0007669"/>
    <property type="project" value="InterPro"/>
</dbReference>
<feature type="domain" description="Peptidase M14" evidence="4">
    <location>
        <begin position="27"/>
        <end position="317"/>
    </location>
</feature>
<sequence>MADVLAGDSASYLRGFSNKPPQALPLYHNAQQIKQRAYQLAQQTLANETKRHTQLSVRQVADEQQNEDVTLVTTDTHNPKAVAFIEFGQHAREQITSEVAYHLVEALALGERAELWSWASTKRAMTRRRGRWVPSELGQALRDVSIALLPVSGLSGRRRADAGEFCLRHDGNTDPNRNFPTGWRHEDGSEGEQPLSIPASRLSIKAFEQVRNTTMGAGRDDVYTAYINVHSGEWSVYTPWDHKTTVSDRLSPWADHVISRLDMQCRCTVGGGGAVSGYLAFGSAMDHMHTAYGADAFTIEVYGPRLLGRTKVPGGRPVTEDPRRHRRRRSLLFQRDSRCPRRRSMLDITKVEPGIAWEMPRRSERQCFAMFNPVNPEEYRDVVGSWAVALLDVLSGMSSEFRDASDPSLTLEAAGPGVRTDVAYEHAADHPNEVTVPDALELRDRLERHSQHTWRGADSMAMFRPGGEGARYGAPVMLVISVLTRESFSGTSCGIETRVCVGCIRLAAFERLFETMFAFVYRKQKHNSSKMGACASQPEDPEREMKRIASEREQRRANSDVYKLPIPNTDPIWSGKTKSEDDTKSASTQGSDGVFSKPTAPVTEAPAPTQEKTAAGEEPEVKSPAPTAGVGASGDDSPGSTVASPAPSTVASPQQSPNGEESKPNVQGMFYKAPAPVIEEKARKESRGKLKQKQKQKAGRMTKFMATLVTGAAVTVAGKVVREKIRDRASAPPPEEPKPKSKKERKLCLPGNLNGKEVCLSLPNPPDFTSKIGKMK</sequence>
<accession>A0A830HV29</accession>
<comment type="similarity">
    <text evidence="2">Belongs to the peptidase M14 family.</text>
</comment>
<comment type="cofactor">
    <cofactor evidence="1">
        <name>Zn(2+)</name>
        <dbReference type="ChEBI" id="CHEBI:29105"/>
    </cofactor>
</comment>
<protein>
    <recommendedName>
        <fullName evidence="4">Peptidase M14 domain-containing protein</fullName>
    </recommendedName>
</protein>
<dbReference type="AlphaFoldDB" id="A0A830HV29"/>
<evidence type="ECO:0000313" key="5">
    <source>
        <dbReference type="EMBL" id="GHP09311.1"/>
    </source>
</evidence>
<dbReference type="PANTHER" id="PTHR11705">
    <property type="entry name" value="PROTEASE FAMILY M14 CARBOXYPEPTIDASE A,B"/>
    <property type="match status" value="1"/>
</dbReference>
<evidence type="ECO:0000313" key="6">
    <source>
        <dbReference type="Proteomes" id="UP000660262"/>
    </source>
</evidence>
<name>A0A830HV29_9CHLO</name>
<dbReference type="EMBL" id="BNJQ01000024">
    <property type="protein sequence ID" value="GHP09311.1"/>
    <property type="molecule type" value="Genomic_DNA"/>
</dbReference>
<feature type="compositionally biased region" description="Basic and acidic residues" evidence="3">
    <location>
        <begin position="723"/>
        <end position="739"/>
    </location>
</feature>
<dbReference type="GO" id="GO:0004181">
    <property type="term" value="F:metallocarboxypeptidase activity"/>
    <property type="evidence" value="ECO:0007669"/>
    <property type="project" value="InterPro"/>
</dbReference>
<dbReference type="PANTHER" id="PTHR11705:SF119">
    <property type="entry name" value="OS02G0119300 PROTEIN"/>
    <property type="match status" value="1"/>
</dbReference>